<comment type="similarity">
    <text evidence="18 19">Belongs to the papillomaviridae E7 protein family.</text>
</comment>
<keyword evidence="15" id="KW-0922">Interferon antiviral system evasion</keyword>
<organism evidence="20">
    <name type="scientific">Human papillomavirus</name>
    <dbReference type="NCBI Taxonomy" id="10566"/>
    <lineage>
        <taxon>Viruses</taxon>
        <taxon>Monodnaviria</taxon>
        <taxon>Shotokuvirae</taxon>
        <taxon>Cossaviricota</taxon>
        <taxon>Papovaviricetes</taxon>
        <taxon>Zurhausenvirales</taxon>
        <taxon>Papillomaviridae</taxon>
    </lineage>
</organism>
<keyword evidence="13 18" id="KW-0804">Transcription</keyword>
<dbReference type="GO" id="GO:0042025">
    <property type="term" value="C:host cell nucleus"/>
    <property type="evidence" value="ECO:0007669"/>
    <property type="project" value="UniProtKB-SubCell"/>
</dbReference>
<keyword evidence="1 18" id="KW-1121">Modulation of host cell cycle by virus</keyword>
<dbReference type="GO" id="GO:0019904">
    <property type="term" value="F:protein domain specific binding"/>
    <property type="evidence" value="ECO:0007669"/>
    <property type="project" value="UniProtKB-UniRule"/>
</dbReference>
<feature type="short sequence motif" description="Nuclear export signal" evidence="18">
    <location>
        <begin position="68"/>
        <end position="76"/>
    </location>
</feature>
<keyword evidence="12 18" id="KW-0010">Activator</keyword>
<dbReference type="EMBL" id="MH777191">
    <property type="protein sequence ID" value="AYA93615.1"/>
    <property type="molecule type" value="Genomic_DNA"/>
</dbReference>
<comment type="subunit">
    <text evidence="18">Homodimer. Homooligomer. Interacts with host RB1; this interaction induces dissociation of RB1-E2F1 complex thereby disrupting RB1 activity. Interacts with host EP300; this interaction represses EP300 transcriptional activity. Interacts with protein E2; this interaction inhibits E7 oncogenic activity. Interacts with host TMEM173/STING; this interaction impairs the ability of TMEM173/STING to sense cytosolic DNA and promote the production of type I interferon (IFN-alpha and IFN-beta).</text>
</comment>
<keyword evidence="7 18" id="KW-0863">Zinc-finger</keyword>
<name>A0A385PI37_9PAPI</name>
<proteinExistence type="inferred from homology"/>
<keyword evidence="16 18" id="KW-0899">Viral immunoevasion</keyword>
<gene>
    <name evidence="18" type="primary">E7</name>
</gene>
<dbReference type="GO" id="GO:0003677">
    <property type="term" value="F:DNA binding"/>
    <property type="evidence" value="ECO:0007669"/>
    <property type="project" value="UniProtKB-UniRule"/>
</dbReference>
<dbReference type="PIRSF" id="PIRSF003407">
    <property type="entry name" value="Papvi_E7"/>
    <property type="match status" value="1"/>
</dbReference>
<evidence type="ECO:0000256" key="3">
    <source>
        <dbReference type="ARBA" id="ARBA00022562"/>
    </source>
</evidence>
<evidence type="ECO:0000256" key="11">
    <source>
        <dbReference type="ARBA" id="ARBA00023125"/>
    </source>
</evidence>
<dbReference type="Gene3D" id="3.30.160.330">
    <property type="match status" value="1"/>
</dbReference>
<dbReference type="Pfam" id="PF00527">
    <property type="entry name" value="E7"/>
    <property type="match status" value="1"/>
</dbReference>
<dbReference type="GO" id="GO:0006351">
    <property type="term" value="P:DNA-templated transcription"/>
    <property type="evidence" value="ECO:0007669"/>
    <property type="project" value="UniProtKB-UniRule"/>
</dbReference>
<evidence type="ECO:0000256" key="16">
    <source>
        <dbReference type="ARBA" id="ARBA00023280"/>
    </source>
</evidence>
<comment type="caution">
    <text evidence="18">Lacks conserved residue(s) required for the propagation of feature annotation.</text>
</comment>
<evidence type="ECO:0000256" key="8">
    <source>
        <dbReference type="ARBA" id="ARBA00022830"/>
    </source>
</evidence>
<keyword evidence="17 18" id="KW-1078">G1/S host cell cycle checkpoint dysregulation by virus</keyword>
<dbReference type="GO" id="GO:0039645">
    <property type="term" value="P:symbiont-mediated perturbation of host cell cycle G1/S transition checkpoint"/>
    <property type="evidence" value="ECO:0007669"/>
    <property type="project" value="UniProtKB-UniRule"/>
</dbReference>
<keyword evidence="4 18" id="KW-0945">Host-virus interaction</keyword>
<dbReference type="GO" id="GO:0008270">
    <property type="term" value="F:zinc ion binding"/>
    <property type="evidence" value="ECO:0007669"/>
    <property type="project" value="UniProtKB-KW"/>
</dbReference>
<evidence type="ECO:0000256" key="13">
    <source>
        <dbReference type="ARBA" id="ARBA00023163"/>
    </source>
</evidence>
<keyword evidence="10 18" id="KW-0805">Transcription regulation</keyword>
<accession>A0A385PI37</accession>
<keyword evidence="5 18" id="KW-1090">Inhibition of host innate immune response by virus</keyword>
<protein>
    <recommendedName>
        <fullName evidence="18 19">Protein E7</fullName>
    </recommendedName>
</protein>
<evidence type="ECO:0000256" key="6">
    <source>
        <dbReference type="ARBA" id="ARBA00022723"/>
    </source>
</evidence>
<evidence type="ECO:0000256" key="2">
    <source>
        <dbReference type="ARBA" id="ARBA00022518"/>
    </source>
</evidence>
<keyword evidence="11 18" id="KW-0238">DNA-binding</keyword>
<evidence type="ECO:0000256" key="4">
    <source>
        <dbReference type="ARBA" id="ARBA00022581"/>
    </source>
</evidence>
<comment type="function">
    <text evidence="19">E7 protein has both transforming and trans-activating activities.</text>
</comment>
<evidence type="ECO:0000256" key="1">
    <source>
        <dbReference type="ARBA" id="ARBA00022504"/>
    </source>
</evidence>
<evidence type="ECO:0000256" key="19">
    <source>
        <dbReference type="PIRNR" id="PIRNR003407"/>
    </source>
</evidence>
<keyword evidence="14 18" id="KW-1035">Host cytoplasm</keyword>
<dbReference type="HAMAP" id="MF_04004">
    <property type="entry name" value="PPV_E7"/>
    <property type="match status" value="1"/>
</dbReference>
<keyword evidence="2 18" id="KW-0244">Early protein</keyword>
<keyword evidence="9 18" id="KW-0862">Zinc</keyword>
<evidence type="ECO:0000256" key="10">
    <source>
        <dbReference type="ARBA" id="ARBA00023015"/>
    </source>
</evidence>
<dbReference type="InterPro" id="IPR000148">
    <property type="entry name" value="Papilloma_E7"/>
</dbReference>
<evidence type="ECO:0000256" key="12">
    <source>
        <dbReference type="ARBA" id="ARBA00023159"/>
    </source>
</evidence>
<comment type="function">
    <text evidence="18">Plays a role in viral genome replication by driving entry of quiescent cells into the cell cycle. Stimulation of progression from G1 to S phase allows the virus to efficiently use the cellular DNA replicating machinery to achieve viral genome replication. E7 protein has both transforming and trans-activating activities. Induces the disassembly of the E2F1 transcription factor from RB1, with subsequent transcriptional activation of E2F1-regulated S-phase genes. Interferes with host histone deacetylation mediated by HDAC1 and HDAC2, leading to transcription activation. Plays also a role in the inhibition of both antiviral and antiproliferative functions of host interferon alpha. Interaction with host TMEM173/STING impairs the ability of TMEM173/STING to sense cytosolic DNA and promote the production of type I interferon (IFN-alpha and IFN-beta).</text>
</comment>
<evidence type="ECO:0000256" key="17">
    <source>
        <dbReference type="ARBA" id="ARBA00023309"/>
    </source>
</evidence>
<evidence type="ECO:0000256" key="18">
    <source>
        <dbReference type="HAMAP-Rule" id="MF_04004"/>
    </source>
</evidence>
<reference evidence="20" key="1">
    <citation type="journal article" date="2018" name="Nat. Med.">
        <title>Expanded skin virome in DOCK8-deficient patients.</title>
        <authorList>
            <consortium name="NISC Comparative Sequencing Program"/>
            <person name="Tirosh O."/>
            <person name="Conlan S."/>
            <person name="Deming C."/>
            <person name="Lee-Lin S.Q."/>
            <person name="Huang X."/>
            <person name="Su H.C."/>
            <person name="Freeman A.F."/>
            <person name="Segre J.A."/>
            <person name="Kong H.H."/>
        </authorList>
    </citation>
    <scope>NUCLEOTIDE SEQUENCE</scope>
    <source>
        <strain evidence="20">HPV-mSK_044</strain>
    </source>
</reference>
<keyword evidence="3 18" id="KW-1048">Host nucleus</keyword>
<dbReference type="GO" id="GO:0039502">
    <property type="term" value="P:symbiont-mediated suppression of host type I interferon-mediated signaling pathway"/>
    <property type="evidence" value="ECO:0007669"/>
    <property type="project" value="UniProtKB-UniRule"/>
</dbReference>
<dbReference type="GO" id="GO:0030430">
    <property type="term" value="C:host cell cytoplasm"/>
    <property type="evidence" value="ECO:0007669"/>
    <property type="project" value="UniProtKB-SubCell"/>
</dbReference>
<evidence type="ECO:0000256" key="15">
    <source>
        <dbReference type="ARBA" id="ARBA00023258"/>
    </source>
</evidence>
<evidence type="ECO:0000256" key="7">
    <source>
        <dbReference type="ARBA" id="ARBA00022771"/>
    </source>
</evidence>
<feature type="zinc finger region" evidence="18">
    <location>
        <begin position="50"/>
        <end position="86"/>
    </location>
</feature>
<dbReference type="SUPFAM" id="SSF161234">
    <property type="entry name" value="E7 C-terminal domain-like"/>
    <property type="match status" value="1"/>
</dbReference>
<dbReference type="GO" id="GO:0003700">
    <property type="term" value="F:DNA-binding transcription factor activity"/>
    <property type="evidence" value="ECO:0007669"/>
    <property type="project" value="UniProtKB-UniRule"/>
</dbReference>
<comment type="subcellular location">
    <subcellularLocation>
        <location evidence="18">Host cytoplasm</location>
    </subcellularLocation>
    <subcellularLocation>
        <location evidence="18">Host nucleus</location>
    </subcellularLocation>
    <text evidence="18">Predominantly found in the host nucleus.</text>
</comment>
<evidence type="ECO:0000256" key="14">
    <source>
        <dbReference type="ARBA" id="ARBA00023200"/>
    </source>
</evidence>
<keyword evidence="8 18" id="KW-1114">Inhibition of host interferon signaling pathway by virus</keyword>
<evidence type="ECO:0000313" key="20">
    <source>
        <dbReference type="EMBL" id="AYA93615.1"/>
    </source>
</evidence>
<evidence type="ECO:0000256" key="9">
    <source>
        <dbReference type="ARBA" id="ARBA00022833"/>
    </source>
</evidence>
<comment type="PTM">
    <text evidence="18">Highly phosphorylated.</text>
</comment>
<feature type="short sequence motif" description="LXCXE motif; interaction with host RB1 and TMEM173/STING" evidence="18">
    <location>
        <begin position="24"/>
        <end position="28"/>
    </location>
</feature>
<evidence type="ECO:0000256" key="5">
    <source>
        <dbReference type="ARBA" id="ARBA00022632"/>
    </source>
</evidence>
<sequence length="96" mass="10795">MIGNKPTVSDIELDLHELVLPNNLVCNESLSPDTEGEEEERAPYRVETYCKSCETGVRLCVYASQAAIRTLQRLLISDLSLFCPACSRNLFHHGRN</sequence>
<dbReference type="GO" id="GO:0052170">
    <property type="term" value="P:symbiont-mediated suppression of host innate immune response"/>
    <property type="evidence" value="ECO:0007669"/>
    <property type="project" value="UniProtKB-KW"/>
</dbReference>
<comment type="domain">
    <text evidence="18">The E7 terminal domain is an intrinsically disordered domain, whose flexibility and conformational transitions confer target adaptability to the oncoprotein. It allows adaptation to a variety of protein targets and exposes the PEST degradation sequence that regulates its turnover in the cell.</text>
</comment>
<keyword evidence="6 18" id="KW-0479">Metal-binding</keyword>